<proteinExistence type="predicted"/>
<gene>
    <name evidence="1" type="ORF">Goshw_020187</name>
</gene>
<dbReference type="Proteomes" id="UP000593576">
    <property type="component" value="Unassembled WGS sequence"/>
</dbReference>
<keyword evidence="2" id="KW-1185">Reference proteome</keyword>
<reference evidence="1 2" key="1">
    <citation type="journal article" date="2019" name="Genome Biol. Evol.">
        <title>Insights into the evolution of the New World diploid cottons (Gossypium, subgenus Houzingenia) based on genome sequencing.</title>
        <authorList>
            <person name="Grover C.E."/>
            <person name="Arick M.A. 2nd"/>
            <person name="Thrash A."/>
            <person name="Conover J.L."/>
            <person name="Sanders W.S."/>
            <person name="Peterson D.G."/>
            <person name="Frelichowski J.E."/>
            <person name="Scheffler J.A."/>
            <person name="Scheffler B.E."/>
            <person name="Wendel J.F."/>
        </authorList>
    </citation>
    <scope>NUCLEOTIDE SEQUENCE [LARGE SCALE GENOMIC DNA]</scope>
    <source>
        <strain evidence="1">1</strain>
        <tissue evidence="1">Leaf</tissue>
    </source>
</reference>
<organism evidence="1 2">
    <name type="scientific">Gossypium schwendimanii</name>
    <name type="common">Cotton</name>
    <dbReference type="NCBI Taxonomy" id="34291"/>
    <lineage>
        <taxon>Eukaryota</taxon>
        <taxon>Viridiplantae</taxon>
        <taxon>Streptophyta</taxon>
        <taxon>Embryophyta</taxon>
        <taxon>Tracheophyta</taxon>
        <taxon>Spermatophyta</taxon>
        <taxon>Magnoliopsida</taxon>
        <taxon>eudicotyledons</taxon>
        <taxon>Gunneridae</taxon>
        <taxon>Pentapetalae</taxon>
        <taxon>rosids</taxon>
        <taxon>malvids</taxon>
        <taxon>Malvales</taxon>
        <taxon>Malvaceae</taxon>
        <taxon>Malvoideae</taxon>
        <taxon>Gossypium</taxon>
    </lineage>
</organism>
<dbReference type="AlphaFoldDB" id="A0A7J9N7K8"/>
<evidence type="ECO:0000313" key="1">
    <source>
        <dbReference type="EMBL" id="MBA0879208.1"/>
    </source>
</evidence>
<accession>A0A7J9N7K8</accession>
<name>A0A7J9N7K8_GOSSC</name>
<comment type="caution">
    <text evidence="1">The sequence shown here is derived from an EMBL/GenBank/DDBJ whole genome shotgun (WGS) entry which is preliminary data.</text>
</comment>
<protein>
    <submittedName>
        <fullName evidence="1">Uncharacterized protein</fullName>
    </submittedName>
</protein>
<dbReference type="EMBL" id="JABFAF010274434">
    <property type="protein sequence ID" value="MBA0879208.1"/>
    <property type="molecule type" value="Genomic_DNA"/>
</dbReference>
<sequence length="20" mass="2421">MEKNFLIKWKIMRSISLALV</sequence>
<evidence type="ECO:0000313" key="2">
    <source>
        <dbReference type="Proteomes" id="UP000593576"/>
    </source>
</evidence>